<dbReference type="RefSeq" id="XP_030751429.1">
    <property type="nucleotide sequence ID" value="XM_030895569.1"/>
</dbReference>
<dbReference type="CTD" id="136031962"/>
<dbReference type="OrthoDB" id="189997at2759"/>
<dbReference type="InterPro" id="IPR047794">
    <property type="entry name" value="C45_proenzyme-like"/>
</dbReference>
<name>A0A6J2XL80_SITOR</name>
<evidence type="ECO:0000259" key="1">
    <source>
        <dbReference type="Pfam" id="PF03417"/>
    </source>
</evidence>
<dbReference type="InterPro" id="IPR005079">
    <property type="entry name" value="Peptidase_C45_hydrolase"/>
</dbReference>
<dbReference type="GeneID" id="115878962"/>
<dbReference type="Gene3D" id="3.60.60.10">
    <property type="entry name" value="Penicillin V Acylase, Chain A"/>
    <property type="match status" value="1"/>
</dbReference>
<proteinExistence type="predicted"/>
<protein>
    <submittedName>
        <fullName evidence="3">Uncharacterized protein LOC115878962</fullName>
    </submittedName>
</protein>
<reference evidence="3" key="1">
    <citation type="submission" date="2025-08" db="UniProtKB">
        <authorList>
            <consortium name="RefSeq"/>
        </authorList>
    </citation>
    <scope>IDENTIFICATION</scope>
    <source>
        <tissue evidence="3">Gonads</tissue>
    </source>
</reference>
<dbReference type="KEGG" id="soy:115878962"/>
<dbReference type="NCBIfam" id="NF040521">
    <property type="entry name" value="C45_proenzyme"/>
    <property type="match status" value="1"/>
</dbReference>
<dbReference type="InterPro" id="IPR047801">
    <property type="entry name" value="Peptidase_C45"/>
</dbReference>
<gene>
    <name evidence="3" type="primary">LOC115878962</name>
</gene>
<evidence type="ECO:0000313" key="3">
    <source>
        <dbReference type="RefSeq" id="XP_030751429.1"/>
    </source>
</evidence>
<keyword evidence="2" id="KW-1185">Reference proteome</keyword>
<dbReference type="FunCoup" id="A0A6J2XL80">
    <property type="interactions" value="184"/>
</dbReference>
<accession>A0A6J2XL80</accession>
<evidence type="ECO:0000313" key="2">
    <source>
        <dbReference type="Proteomes" id="UP000504635"/>
    </source>
</evidence>
<dbReference type="Proteomes" id="UP000504635">
    <property type="component" value="Unplaced"/>
</dbReference>
<dbReference type="PANTHER" id="PTHR34180">
    <property type="entry name" value="PEPTIDASE C45"/>
    <property type="match status" value="1"/>
</dbReference>
<sequence length="383" mass="43130">MSVDLEKRRNCIPILYTKGTHYDVGYDMGRNFSGVIKNFLEIAESLPEYLDAYGTPQGRKGYEDTLNSVKNSFPQYVRELEGVADGAAVPFHQLFLLHMDNVILSAANKNTINYPTGCSTICVNQKGNEFLGHTEDALGSTLNHYYFVSAHIISDEPQGKWRVKEEKFTSLCYAGHLPGYTMSYNHHGLVFSINTLSAKNLKPGKIPRHFITRALLSASTFEQAQKILRDSGCGAADGCSVNMTFLNQEGDRLFHNVEMAPCIDKECESRLNILTISPGETLFHTNSYLRSEEEQSNESMLESSKARLCVFSQYDKPKNGEDLKRMLSDTRHNCHRVFSDLKEARVKTICAGIFDLVGRTWSLYSDRPIDNDPLVVLPLDIKK</sequence>
<dbReference type="Pfam" id="PF03417">
    <property type="entry name" value="AAT"/>
    <property type="match status" value="1"/>
</dbReference>
<dbReference type="InParanoid" id="A0A6J2XL80"/>
<organism evidence="2 3">
    <name type="scientific">Sitophilus oryzae</name>
    <name type="common">Rice weevil</name>
    <name type="synonym">Curculio oryzae</name>
    <dbReference type="NCBI Taxonomy" id="7048"/>
    <lineage>
        <taxon>Eukaryota</taxon>
        <taxon>Metazoa</taxon>
        <taxon>Ecdysozoa</taxon>
        <taxon>Arthropoda</taxon>
        <taxon>Hexapoda</taxon>
        <taxon>Insecta</taxon>
        <taxon>Pterygota</taxon>
        <taxon>Neoptera</taxon>
        <taxon>Endopterygota</taxon>
        <taxon>Coleoptera</taxon>
        <taxon>Polyphaga</taxon>
        <taxon>Cucujiformia</taxon>
        <taxon>Curculionidae</taxon>
        <taxon>Dryophthorinae</taxon>
        <taxon>Sitophilus</taxon>
    </lineage>
</organism>
<feature type="domain" description="Peptidase C45 hydrolase" evidence="1">
    <location>
        <begin position="123"/>
        <end position="369"/>
    </location>
</feature>
<dbReference type="AlphaFoldDB" id="A0A6J2XL80"/>
<dbReference type="PANTHER" id="PTHR34180:SF1">
    <property type="entry name" value="BETA-ALANYL-DOPAMINE_CARCININE HYDROLASE"/>
    <property type="match status" value="1"/>
</dbReference>
<dbReference type="Gene3D" id="1.10.10.2120">
    <property type="match status" value="1"/>
</dbReference>